<evidence type="ECO:0000313" key="2">
    <source>
        <dbReference type="EMBL" id="KAG2575561.1"/>
    </source>
</evidence>
<feature type="region of interest" description="Disordered" evidence="1">
    <location>
        <begin position="62"/>
        <end position="129"/>
    </location>
</feature>
<protein>
    <submittedName>
        <fullName evidence="2">Uncharacterized protein</fullName>
    </submittedName>
</protein>
<keyword evidence="3" id="KW-1185">Reference proteome</keyword>
<evidence type="ECO:0000256" key="1">
    <source>
        <dbReference type="SAM" id="MobiDB-lite"/>
    </source>
</evidence>
<dbReference type="Proteomes" id="UP000823388">
    <property type="component" value="Chromosome 7K"/>
</dbReference>
<proteinExistence type="predicted"/>
<sequence length="292" mass="31638">MWGYGLWEWRSFDRARLTASVGPPLMICLRWCLPLLHWPVPPASLWPVRGLNWAGKVAGKTLHRRAAAPRSPPTTPPPPAAAPPAASLPALSSTRRRRRPQLHPPPCAAAARGPTRPHARRRSMPAAPPAAATLITPAHRHRPQPAHRRHPPSAVPLGRVSSAASAWGTASSARRRHGGAALGRWGTGGMGQGRAFIEAACRCRHLRRAGTAACDAIPITSPEIGDPSTGRPLFPLTPPHLASEPWIHHEFGRRGLDPPSDPSLLFGRTPSTVGRFWPHLWRIIARSLAHLC</sequence>
<feature type="compositionally biased region" description="Pro residues" evidence="1">
    <location>
        <begin position="70"/>
        <end position="82"/>
    </location>
</feature>
<dbReference type="AlphaFoldDB" id="A0A8T0QQY1"/>
<comment type="caution">
    <text evidence="2">The sequence shown here is derived from an EMBL/GenBank/DDBJ whole genome shotgun (WGS) entry which is preliminary data.</text>
</comment>
<organism evidence="2 3">
    <name type="scientific">Panicum virgatum</name>
    <name type="common">Blackwell switchgrass</name>
    <dbReference type="NCBI Taxonomy" id="38727"/>
    <lineage>
        <taxon>Eukaryota</taxon>
        <taxon>Viridiplantae</taxon>
        <taxon>Streptophyta</taxon>
        <taxon>Embryophyta</taxon>
        <taxon>Tracheophyta</taxon>
        <taxon>Spermatophyta</taxon>
        <taxon>Magnoliopsida</taxon>
        <taxon>Liliopsida</taxon>
        <taxon>Poales</taxon>
        <taxon>Poaceae</taxon>
        <taxon>PACMAD clade</taxon>
        <taxon>Panicoideae</taxon>
        <taxon>Panicodae</taxon>
        <taxon>Paniceae</taxon>
        <taxon>Panicinae</taxon>
        <taxon>Panicum</taxon>
        <taxon>Panicum sect. Hiantes</taxon>
    </lineage>
</organism>
<accession>A0A8T0QQY1</accession>
<evidence type="ECO:0000313" key="3">
    <source>
        <dbReference type="Proteomes" id="UP000823388"/>
    </source>
</evidence>
<feature type="compositionally biased region" description="Low complexity" evidence="1">
    <location>
        <begin position="83"/>
        <end position="93"/>
    </location>
</feature>
<gene>
    <name evidence="2" type="ORF">PVAP13_7KG383501</name>
</gene>
<dbReference type="EMBL" id="CM029049">
    <property type="protein sequence ID" value="KAG2575561.1"/>
    <property type="molecule type" value="Genomic_DNA"/>
</dbReference>
<reference evidence="2" key="1">
    <citation type="submission" date="2020-05" db="EMBL/GenBank/DDBJ databases">
        <title>WGS assembly of Panicum virgatum.</title>
        <authorList>
            <person name="Lovell J.T."/>
            <person name="Jenkins J."/>
            <person name="Shu S."/>
            <person name="Juenger T.E."/>
            <person name="Schmutz J."/>
        </authorList>
    </citation>
    <scope>NUCLEOTIDE SEQUENCE</scope>
    <source>
        <strain evidence="2">AP13</strain>
    </source>
</reference>
<name>A0A8T0QQY1_PANVG</name>